<gene>
    <name evidence="1" type="ORF">GCM10009123_02370</name>
</gene>
<sequence length="144" mass="16624">MKKLLLIFAILLPFRALSLEVIIFDKKIELPETCWMVIPNKNNALIEGSKLDCIYQDKSTIELTINWSCDIQFFTNAVDETGEKLAVNRKKHGVSYMEFHLKDKNKGTPIFLRLIRDESHCLVTTGTSLKSIKDITKTLWFTDE</sequence>
<evidence type="ECO:0008006" key="3">
    <source>
        <dbReference type="Google" id="ProtNLM"/>
    </source>
</evidence>
<reference evidence="1 2" key="1">
    <citation type="journal article" date="2019" name="Int. J. Syst. Evol. Microbiol.">
        <title>The Global Catalogue of Microorganisms (GCM) 10K type strain sequencing project: providing services to taxonomists for standard genome sequencing and annotation.</title>
        <authorList>
            <consortium name="The Broad Institute Genomics Platform"/>
            <consortium name="The Broad Institute Genome Sequencing Center for Infectious Disease"/>
            <person name="Wu L."/>
            <person name="Ma J."/>
        </authorList>
    </citation>
    <scope>NUCLEOTIDE SEQUENCE [LARGE SCALE GENOMIC DNA]</scope>
    <source>
        <strain evidence="1 2">JCM 16211</strain>
    </source>
</reference>
<keyword evidence="2" id="KW-1185">Reference proteome</keyword>
<dbReference type="RefSeq" id="WP_343985402.1">
    <property type="nucleotide sequence ID" value="NZ_BAAAFM010000001.1"/>
</dbReference>
<dbReference type="EMBL" id="BAAAFM010000001">
    <property type="protein sequence ID" value="GAA0198604.1"/>
    <property type="molecule type" value="Genomic_DNA"/>
</dbReference>
<comment type="caution">
    <text evidence="1">The sequence shown here is derived from an EMBL/GenBank/DDBJ whole genome shotgun (WGS) entry which is preliminary data.</text>
</comment>
<protein>
    <recommendedName>
        <fullName evidence="3">DUF3019 domain-containing protein</fullName>
    </recommendedName>
</protein>
<proteinExistence type="predicted"/>
<evidence type="ECO:0000313" key="1">
    <source>
        <dbReference type="EMBL" id="GAA0198604.1"/>
    </source>
</evidence>
<dbReference type="Proteomes" id="UP001501221">
    <property type="component" value="Unassembled WGS sequence"/>
</dbReference>
<organism evidence="1 2">
    <name type="scientific">Kangiella japonica</name>
    <dbReference type="NCBI Taxonomy" id="647384"/>
    <lineage>
        <taxon>Bacteria</taxon>
        <taxon>Pseudomonadati</taxon>
        <taxon>Pseudomonadota</taxon>
        <taxon>Gammaproteobacteria</taxon>
        <taxon>Kangiellales</taxon>
        <taxon>Kangiellaceae</taxon>
        <taxon>Kangiella</taxon>
    </lineage>
</organism>
<name>A0ABN0STR2_9GAMM</name>
<accession>A0ABN0STR2</accession>
<evidence type="ECO:0000313" key="2">
    <source>
        <dbReference type="Proteomes" id="UP001501221"/>
    </source>
</evidence>